<organism evidence="1 2">
    <name type="scientific">Poriferisphaera corsica</name>
    <dbReference type="NCBI Taxonomy" id="2528020"/>
    <lineage>
        <taxon>Bacteria</taxon>
        <taxon>Pseudomonadati</taxon>
        <taxon>Planctomycetota</taxon>
        <taxon>Phycisphaerae</taxon>
        <taxon>Phycisphaerales</taxon>
        <taxon>Phycisphaeraceae</taxon>
        <taxon>Poriferisphaera</taxon>
    </lineage>
</organism>
<dbReference type="KEGG" id="pcor:KS4_24010"/>
<sequence>MGPSGLEPQAYLLQTCILSDKSVPNIEYPAGYHQMDLTI</sequence>
<accession>A0A517YVV5</accession>
<dbReference type="AlphaFoldDB" id="A0A517YVV5"/>
<evidence type="ECO:0000313" key="1">
    <source>
        <dbReference type="EMBL" id="QDU34333.1"/>
    </source>
</evidence>
<dbReference type="Proteomes" id="UP000317369">
    <property type="component" value="Chromosome"/>
</dbReference>
<protein>
    <submittedName>
        <fullName evidence="1">Uncharacterized protein</fullName>
    </submittedName>
</protein>
<dbReference type="EMBL" id="CP036425">
    <property type="protein sequence ID" value="QDU34333.1"/>
    <property type="molecule type" value="Genomic_DNA"/>
</dbReference>
<reference evidence="1 2" key="1">
    <citation type="submission" date="2019-02" db="EMBL/GenBank/DDBJ databases">
        <title>Deep-cultivation of Planctomycetes and their phenomic and genomic characterization uncovers novel biology.</title>
        <authorList>
            <person name="Wiegand S."/>
            <person name="Jogler M."/>
            <person name="Boedeker C."/>
            <person name="Pinto D."/>
            <person name="Vollmers J."/>
            <person name="Rivas-Marin E."/>
            <person name="Kohn T."/>
            <person name="Peeters S.H."/>
            <person name="Heuer A."/>
            <person name="Rast P."/>
            <person name="Oberbeckmann S."/>
            <person name="Bunk B."/>
            <person name="Jeske O."/>
            <person name="Meyerdierks A."/>
            <person name="Storesund J.E."/>
            <person name="Kallscheuer N."/>
            <person name="Luecker S."/>
            <person name="Lage O.M."/>
            <person name="Pohl T."/>
            <person name="Merkel B.J."/>
            <person name="Hornburger P."/>
            <person name="Mueller R.-W."/>
            <person name="Bruemmer F."/>
            <person name="Labrenz M."/>
            <person name="Spormann A.M."/>
            <person name="Op den Camp H."/>
            <person name="Overmann J."/>
            <person name="Amann R."/>
            <person name="Jetten M.S.M."/>
            <person name="Mascher T."/>
            <person name="Medema M.H."/>
            <person name="Devos D.P."/>
            <person name="Kaster A.-K."/>
            <person name="Ovreas L."/>
            <person name="Rohde M."/>
            <person name="Galperin M.Y."/>
            <person name="Jogler C."/>
        </authorList>
    </citation>
    <scope>NUCLEOTIDE SEQUENCE [LARGE SCALE GENOMIC DNA]</scope>
    <source>
        <strain evidence="1 2">KS4</strain>
    </source>
</reference>
<evidence type="ECO:0000313" key="2">
    <source>
        <dbReference type="Proteomes" id="UP000317369"/>
    </source>
</evidence>
<gene>
    <name evidence="1" type="ORF">KS4_24010</name>
</gene>
<name>A0A517YVV5_9BACT</name>
<proteinExistence type="predicted"/>
<keyword evidence="2" id="KW-1185">Reference proteome</keyword>